<evidence type="ECO:0008006" key="3">
    <source>
        <dbReference type="Google" id="ProtNLM"/>
    </source>
</evidence>
<accession>A0A918DVX0</accession>
<evidence type="ECO:0000313" key="1">
    <source>
        <dbReference type="EMBL" id="GGO84031.1"/>
    </source>
</evidence>
<dbReference type="Proteomes" id="UP000599578">
    <property type="component" value="Unassembled WGS sequence"/>
</dbReference>
<dbReference type="InterPro" id="IPR013467">
    <property type="entry name" value="HNH78-like"/>
</dbReference>
<reference evidence="1 2" key="1">
    <citation type="journal article" date="2014" name="Int. J. Syst. Evol. Microbiol.">
        <title>Complete genome sequence of Corynebacterium casei LMG S-19264T (=DSM 44701T), isolated from a smear-ripened cheese.</title>
        <authorList>
            <consortium name="US DOE Joint Genome Institute (JGI-PGF)"/>
            <person name="Walter F."/>
            <person name="Albersmeier A."/>
            <person name="Kalinowski J."/>
            <person name="Ruckert C."/>
        </authorList>
    </citation>
    <scope>NUCLEOTIDE SEQUENCE [LARGE SCALE GENOMIC DNA]</scope>
    <source>
        <strain evidence="1 2">CGMCC 1.7286</strain>
    </source>
</reference>
<dbReference type="Gene3D" id="1.10.30.50">
    <property type="match status" value="1"/>
</dbReference>
<evidence type="ECO:0000313" key="2">
    <source>
        <dbReference type="Proteomes" id="UP000599578"/>
    </source>
</evidence>
<name>A0A918DVX0_9GAMM</name>
<dbReference type="EMBL" id="BMLT01000007">
    <property type="protein sequence ID" value="GGO84031.1"/>
    <property type="molecule type" value="Genomic_DNA"/>
</dbReference>
<sequence>MKKVRKGAEPTKLKAYREGSASRTWDQFIKGKPAKRRKKQTREQLVADQGGLCAYCEIDLRPGSNGFVSDLRVEHFHPKSDSLTSHNWHLDWQNLLGCCHGGSQKNVIDAAKRFTKPDFSCDVPKGDNNWDNVILNPLNIPTFPCLFQYDRATGSILVNPTACHQAAIDIGKAQATVDKLCLDAARLRDLRKPVLDQVNDEIRHLVALGYTPEQARSRLAQALLRQDANNHWPAFFSAIRSYLGAAAEEQLKAISYNG</sequence>
<dbReference type="RefSeq" id="WP_188861361.1">
    <property type="nucleotide sequence ID" value="NZ_BMLT01000007.1"/>
</dbReference>
<organism evidence="1 2">
    <name type="scientific">Marinobacterium nitratireducens</name>
    <dbReference type="NCBI Taxonomy" id="518897"/>
    <lineage>
        <taxon>Bacteria</taxon>
        <taxon>Pseudomonadati</taxon>
        <taxon>Pseudomonadota</taxon>
        <taxon>Gammaproteobacteria</taxon>
        <taxon>Oceanospirillales</taxon>
        <taxon>Oceanospirillaceae</taxon>
        <taxon>Marinobacterium</taxon>
    </lineage>
</organism>
<proteinExistence type="predicted"/>
<gene>
    <name evidence="1" type="ORF">GCM10011348_29330</name>
</gene>
<protein>
    <recommendedName>
        <fullName evidence="3">TIGR02646 family protein</fullName>
    </recommendedName>
</protein>
<dbReference type="AlphaFoldDB" id="A0A918DVX0"/>
<comment type="caution">
    <text evidence="1">The sequence shown here is derived from an EMBL/GenBank/DDBJ whole genome shotgun (WGS) entry which is preliminary data.</text>
</comment>
<keyword evidence="2" id="KW-1185">Reference proteome</keyword>
<dbReference type="NCBIfam" id="TIGR02646">
    <property type="entry name" value="retron system putative HNH endonuclease"/>
    <property type="match status" value="1"/>
</dbReference>